<protein>
    <submittedName>
        <fullName evidence="4">GNAT family N-acetyltransferase</fullName>
    </submittedName>
</protein>
<dbReference type="EMBL" id="CP045201">
    <property type="protein sequence ID" value="QOL80173.1"/>
    <property type="molecule type" value="Genomic_DNA"/>
</dbReference>
<dbReference type="PANTHER" id="PTHR43877">
    <property type="entry name" value="AMINOALKYLPHOSPHONATE N-ACETYLTRANSFERASE-RELATED-RELATED"/>
    <property type="match status" value="1"/>
</dbReference>
<dbReference type="SUPFAM" id="SSF55729">
    <property type="entry name" value="Acyl-CoA N-acyltransferases (Nat)"/>
    <property type="match status" value="1"/>
</dbReference>
<evidence type="ECO:0000256" key="1">
    <source>
        <dbReference type="ARBA" id="ARBA00022679"/>
    </source>
</evidence>
<dbReference type="CDD" id="cd04301">
    <property type="entry name" value="NAT_SF"/>
    <property type="match status" value="1"/>
</dbReference>
<gene>
    <name evidence="4" type="ORF">F3W81_04650</name>
</gene>
<dbReference type="RefSeq" id="WP_193082487.1">
    <property type="nucleotide sequence ID" value="NZ_CP045201.1"/>
</dbReference>
<dbReference type="AlphaFoldDB" id="A0A7L9WJU3"/>
<organism evidence="4 5">
    <name type="scientific">Pseudooceanicola spongiae</name>
    <dbReference type="NCBI Taxonomy" id="2613965"/>
    <lineage>
        <taxon>Bacteria</taxon>
        <taxon>Pseudomonadati</taxon>
        <taxon>Pseudomonadota</taxon>
        <taxon>Alphaproteobacteria</taxon>
        <taxon>Rhodobacterales</taxon>
        <taxon>Paracoccaceae</taxon>
        <taxon>Pseudooceanicola</taxon>
    </lineage>
</organism>
<dbReference type="InterPro" id="IPR000835">
    <property type="entry name" value="HTH_MarR-typ"/>
</dbReference>
<dbReference type="Pfam" id="PF00583">
    <property type="entry name" value="Acetyltransf_1"/>
    <property type="match status" value="1"/>
</dbReference>
<evidence type="ECO:0000256" key="2">
    <source>
        <dbReference type="ARBA" id="ARBA00023315"/>
    </source>
</evidence>
<dbReference type="Pfam" id="PF12802">
    <property type="entry name" value="MarR_2"/>
    <property type="match status" value="1"/>
</dbReference>
<dbReference type="PROSITE" id="PS51186">
    <property type="entry name" value="GNAT"/>
    <property type="match status" value="1"/>
</dbReference>
<dbReference type="InterPro" id="IPR036388">
    <property type="entry name" value="WH-like_DNA-bd_sf"/>
</dbReference>
<evidence type="ECO:0000313" key="4">
    <source>
        <dbReference type="EMBL" id="QOL80173.1"/>
    </source>
</evidence>
<sequence>MTHDPIARLRRFNRAVTTEVGALDHSFLGRGRPLGAARVLNAIGQGFTEVSEIRDYLGLDSGLMSRLLRSLEGEGLLTTTPDEADARRRIARLTEAGQAEFTAYESLSDSRAEALFSRHPKPQALLAAMDLVASVLGRDRILITEQDPRCQAAVFCLGEYYSELARRFERGFDVSLSCDPDAADMIRPRGVFLVALSDGLPLGCVGLKGSGASADPMDLDQADSPRKAEIKRLWVSPAARGLGLARDLMTRVEEIACDLGYTHLRLDTNSALPEAVNLYRASGWVEIDRFNDDPYPDFFFEKKIGRSPGVS</sequence>
<dbReference type="SUPFAM" id="SSF46785">
    <property type="entry name" value="Winged helix' DNA-binding domain"/>
    <property type="match status" value="1"/>
</dbReference>
<dbReference type="Proteomes" id="UP000594118">
    <property type="component" value="Chromosome"/>
</dbReference>
<keyword evidence="5" id="KW-1185">Reference proteome</keyword>
<dbReference type="InterPro" id="IPR016181">
    <property type="entry name" value="Acyl_CoA_acyltransferase"/>
</dbReference>
<dbReference type="InterPro" id="IPR000182">
    <property type="entry name" value="GNAT_dom"/>
</dbReference>
<evidence type="ECO:0000313" key="5">
    <source>
        <dbReference type="Proteomes" id="UP000594118"/>
    </source>
</evidence>
<feature type="domain" description="N-acetyltransferase" evidence="3">
    <location>
        <begin position="152"/>
        <end position="305"/>
    </location>
</feature>
<dbReference type="GO" id="GO:0016747">
    <property type="term" value="F:acyltransferase activity, transferring groups other than amino-acyl groups"/>
    <property type="evidence" value="ECO:0007669"/>
    <property type="project" value="InterPro"/>
</dbReference>
<name>A0A7L9WJU3_9RHOB</name>
<dbReference type="InterPro" id="IPR050832">
    <property type="entry name" value="Bact_Acetyltransf"/>
</dbReference>
<keyword evidence="2" id="KW-0012">Acyltransferase</keyword>
<dbReference type="GO" id="GO:0003700">
    <property type="term" value="F:DNA-binding transcription factor activity"/>
    <property type="evidence" value="ECO:0007669"/>
    <property type="project" value="InterPro"/>
</dbReference>
<reference evidence="4 5" key="1">
    <citation type="submission" date="2019-10" db="EMBL/GenBank/DDBJ databases">
        <title>Pseudopuniceibacterium sp. HQ09 islated from Antarctica.</title>
        <authorList>
            <person name="Liao L."/>
            <person name="Su S."/>
            <person name="Chen B."/>
            <person name="Yu Y."/>
        </authorList>
    </citation>
    <scope>NUCLEOTIDE SEQUENCE [LARGE SCALE GENOMIC DNA]</scope>
    <source>
        <strain evidence="4 5">HQ09</strain>
    </source>
</reference>
<dbReference type="Gene3D" id="1.10.10.10">
    <property type="entry name" value="Winged helix-like DNA-binding domain superfamily/Winged helix DNA-binding domain"/>
    <property type="match status" value="1"/>
</dbReference>
<dbReference type="Gene3D" id="3.40.630.30">
    <property type="match status" value="1"/>
</dbReference>
<accession>A0A7L9WJU3</accession>
<dbReference type="KEGG" id="pshq:F3W81_04650"/>
<keyword evidence="1 4" id="KW-0808">Transferase</keyword>
<dbReference type="InterPro" id="IPR036390">
    <property type="entry name" value="WH_DNA-bd_sf"/>
</dbReference>
<dbReference type="PANTHER" id="PTHR43877:SF2">
    <property type="entry name" value="AMINOALKYLPHOSPHONATE N-ACETYLTRANSFERASE-RELATED"/>
    <property type="match status" value="1"/>
</dbReference>
<evidence type="ECO:0000259" key="3">
    <source>
        <dbReference type="PROSITE" id="PS51186"/>
    </source>
</evidence>
<dbReference type="SMART" id="SM00347">
    <property type="entry name" value="HTH_MARR"/>
    <property type="match status" value="1"/>
</dbReference>
<proteinExistence type="predicted"/>